<dbReference type="RefSeq" id="WP_344691629.1">
    <property type="nucleotide sequence ID" value="NZ_BAAAVV010000029.1"/>
</dbReference>
<proteinExistence type="predicted"/>
<name>A0ABP6PR44_9ACTN</name>
<dbReference type="InterPro" id="IPR002514">
    <property type="entry name" value="Transposase_8"/>
</dbReference>
<reference evidence="3" key="1">
    <citation type="journal article" date="2019" name="Int. J. Syst. Evol. Microbiol.">
        <title>The Global Catalogue of Microorganisms (GCM) 10K type strain sequencing project: providing services to taxonomists for standard genome sequencing and annotation.</title>
        <authorList>
            <consortium name="The Broad Institute Genomics Platform"/>
            <consortium name="The Broad Institute Genome Sequencing Center for Infectious Disease"/>
            <person name="Wu L."/>
            <person name="Ma J."/>
        </authorList>
    </citation>
    <scope>NUCLEOTIDE SEQUENCE [LARGE SCALE GENOMIC DNA]</scope>
    <source>
        <strain evidence="3">JCM 15614</strain>
    </source>
</reference>
<gene>
    <name evidence="2" type="ORF">GCM10010531_45060</name>
</gene>
<organism evidence="2 3">
    <name type="scientific">Blastococcus jejuensis</name>
    <dbReference type="NCBI Taxonomy" id="351224"/>
    <lineage>
        <taxon>Bacteria</taxon>
        <taxon>Bacillati</taxon>
        <taxon>Actinomycetota</taxon>
        <taxon>Actinomycetes</taxon>
        <taxon>Geodermatophilales</taxon>
        <taxon>Geodermatophilaceae</taxon>
        <taxon>Blastococcus</taxon>
    </lineage>
</organism>
<evidence type="ECO:0000313" key="3">
    <source>
        <dbReference type="Proteomes" id="UP001499924"/>
    </source>
</evidence>
<keyword evidence="3" id="KW-1185">Reference proteome</keyword>
<protein>
    <submittedName>
        <fullName evidence="2">Transposase</fullName>
    </submittedName>
</protein>
<dbReference type="EMBL" id="BAAAVV010000029">
    <property type="protein sequence ID" value="GAA3185951.1"/>
    <property type="molecule type" value="Genomic_DNA"/>
</dbReference>
<comment type="caution">
    <text evidence="2">The sequence shown here is derived from an EMBL/GenBank/DDBJ whole genome shotgun (WGS) entry which is preliminary data.</text>
</comment>
<dbReference type="Proteomes" id="UP001499924">
    <property type="component" value="Unassembled WGS sequence"/>
</dbReference>
<accession>A0ABP6PR44</accession>
<dbReference type="PANTHER" id="PTHR33215">
    <property type="entry name" value="PROTEIN DISTAL ANTENNA"/>
    <property type="match status" value="1"/>
</dbReference>
<dbReference type="InterPro" id="IPR009057">
    <property type="entry name" value="Homeodomain-like_sf"/>
</dbReference>
<evidence type="ECO:0000313" key="2">
    <source>
        <dbReference type="EMBL" id="GAA3185951.1"/>
    </source>
</evidence>
<dbReference type="PANTHER" id="PTHR33215:SF13">
    <property type="entry name" value="PROTEIN DISTAL ANTENNA"/>
    <property type="match status" value="1"/>
</dbReference>
<sequence length="101" mass="11807">MGRIYPQEFRDQVVVLHRRDGRTFADIAEEFSLSATTVAKWVREAEDAERPKRSKRGEESAPAEESDRDRITRLERELAKRTEEVEILGKALAFFARRSER</sequence>
<dbReference type="InterPro" id="IPR051839">
    <property type="entry name" value="RD_transcriptional_regulator"/>
</dbReference>
<evidence type="ECO:0000256" key="1">
    <source>
        <dbReference type="SAM" id="MobiDB-lite"/>
    </source>
</evidence>
<dbReference type="Pfam" id="PF01527">
    <property type="entry name" value="HTH_Tnp_1"/>
    <property type="match status" value="1"/>
</dbReference>
<dbReference type="SUPFAM" id="SSF46689">
    <property type="entry name" value="Homeodomain-like"/>
    <property type="match status" value="1"/>
</dbReference>
<dbReference type="Gene3D" id="1.10.10.60">
    <property type="entry name" value="Homeodomain-like"/>
    <property type="match status" value="1"/>
</dbReference>
<feature type="region of interest" description="Disordered" evidence="1">
    <location>
        <begin position="44"/>
        <end position="71"/>
    </location>
</feature>